<gene>
    <name evidence="3" type="ORF">Cvel_7674</name>
</gene>
<proteinExistence type="predicted"/>
<accession>A0A0G4HNX0</accession>
<feature type="transmembrane region" description="Helical" evidence="2">
    <location>
        <begin position="159"/>
        <end position="179"/>
    </location>
</feature>
<organism evidence="3">
    <name type="scientific">Chromera velia CCMP2878</name>
    <dbReference type="NCBI Taxonomy" id="1169474"/>
    <lineage>
        <taxon>Eukaryota</taxon>
        <taxon>Sar</taxon>
        <taxon>Alveolata</taxon>
        <taxon>Colpodellida</taxon>
        <taxon>Chromeraceae</taxon>
        <taxon>Chromera</taxon>
    </lineage>
</organism>
<evidence type="ECO:0000256" key="1">
    <source>
        <dbReference type="SAM" id="MobiDB-lite"/>
    </source>
</evidence>
<reference evidence="3" key="1">
    <citation type="submission" date="2014-11" db="EMBL/GenBank/DDBJ databases">
        <authorList>
            <person name="Otto D Thomas"/>
            <person name="Naeem Raeece"/>
        </authorList>
    </citation>
    <scope>NUCLEOTIDE SEQUENCE</scope>
</reference>
<feature type="transmembrane region" description="Helical" evidence="2">
    <location>
        <begin position="135"/>
        <end position="153"/>
    </location>
</feature>
<dbReference type="VEuPathDB" id="CryptoDB:Cvel_7674"/>
<evidence type="ECO:0000313" key="3">
    <source>
        <dbReference type="EMBL" id="CEM45865.1"/>
    </source>
</evidence>
<dbReference type="AlphaFoldDB" id="A0A0G4HNX0"/>
<keyword evidence="2" id="KW-0812">Transmembrane</keyword>
<keyword evidence="2" id="KW-1133">Transmembrane helix</keyword>
<keyword evidence="2" id="KW-0472">Membrane</keyword>
<name>A0A0G4HNX0_9ALVE</name>
<protein>
    <submittedName>
        <fullName evidence="3">Uncharacterized protein</fullName>
    </submittedName>
</protein>
<evidence type="ECO:0000256" key="2">
    <source>
        <dbReference type="SAM" id="Phobius"/>
    </source>
</evidence>
<feature type="region of interest" description="Disordered" evidence="1">
    <location>
        <begin position="515"/>
        <end position="538"/>
    </location>
</feature>
<feature type="transmembrane region" description="Helical" evidence="2">
    <location>
        <begin position="6"/>
        <end position="24"/>
    </location>
</feature>
<sequence>MRALGTVAPTMLGFLLLFVFMERCRSEMLSIRRSRVPVSFLQFSETTRDLSTGEETDDVPIVTVDAYNPAECEDADSAKLNILKRKGNDAVNKLEENFRNTYYRCESISKKYVDEATTKSVRTVSRVASVLGDTAAWVNIGIAIAGFAGVAAATGPVGAAVVLGIAVFGLCVGLAAMAYQYHVEHSDDFKTKKGELESYLGHLCPNLQGRAEAEIIRLRAFYDHTFSAANCADRSSISYRDIDVEFASKTQKGSLGEQFGVVFPGKVDKFFTVFDRVTNVAAAAFNGVGIGIAIADAGKVAAQMVMTWAAPVSDTIAWFAGEVGLTVCEAMRSGIDKLAEQRKAGAAAFHAMKAWIAEKSSGPEAIVSKERAEQFLSNAAVFWDQCGGSVTMVIKIGTEVDPDMKQCIIEKDNGFTRALLFQSTGGGLLTRKKGGHTEGLTNLKKGPVVSERAVAKVKSFVSKFRESAICNQPCSHCVDISAVPDRQRTSLLKHFASNKGEIIQKKTGGTCYMNSRWIPTPSSSTSGPEMDVDPDSLN</sequence>
<dbReference type="EMBL" id="CDMZ01003306">
    <property type="protein sequence ID" value="CEM45865.1"/>
    <property type="molecule type" value="Genomic_DNA"/>
</dbReference>